<gene>
    <name evidence="1" type="ORF">OXU80_24890</name>
</gene>
<proteinExistence type="predicted"/>
<accession>A0ACD4NN00</accession>
<dbReference type="EMBL" id="CP113520">
    <property type="protein sequence ID" value="WAJ28025.1"/>
    <property type="molecule type" value="Genomic_DNA"/>
</dbReference>
<evidence type="ECO:0000313" key="2">
    <source>
        <dbReference type="Proteomes" id="UP001163223"/>
    </source>
</evidence>
<reference evidence="1" key="1">
    <citation type="submission" date="2022-11" db="EMBL/GenBank/DDBJ databases">
        <title>beta-Carotene-producing bacterium, Jeongeuplla avenae sp. nov., alleviates the salt stress of Arabidopsis seedlings.</title>
        <authorList>
            <person name="Jiang L."/>
            <person name="Lee J."/>
        </authorList>
    </citation>
    <scope>NUCLEOTIDE SEQUENCE</scope>
    <source>
        <strain evidence="1">DY_R2A_6</strain>
    </source>
</reference>
<organism evidence="1 2">
    <name type="scientific">Antarcticirhabdus aurantiaca</name>
    <dbReference type="NCBI Taxonomy" id="2606717"/>
    <lineage>
        <taxon>Bacteria</taxon>
        <taxon>Pseudomonadati</taxon>
        <taxon>Pseudomonadota</taxon>
        <taxon>Alphaproteobacteria</taxon>
        <taxon>Hyphomicrobiales</taxon>
        <taxon>Aurantimonadaceae</taxon>
        <taxon>Antarcticirhabdus</taxon>
    </lineage>
</organism>
<sequence length="419" mass="46995">MNAADFKPVFGSKGAAAIKPRSILLDWRSGLILTDKGAPKPLLANVLHALRESEEWAGVLAYDEFAMTTVLVAPPPWEHGTFTSRTWSDADTVLTTEWMQREGIAISIRDAEAAVETVAREAPRHPIRSFLNSLRWDGQPRAATWLSTYLGVEASDYTSAVGRCFLVGAVARVMRPGCKVDTMLILEGPQGARKSTSLAVLGGSWFSDEIADLGSKDAAMQARAAWIIELSELDAMSKAEATRTKAFLSRTTDRYRPPYGRRVIEAARQCVFAGTTNGDTYLKDATGGRRFWPVRVDSINVDALRIDRDQLWAEAVQLYRNGGREGRWWLDTDDLVAAASEAQAARQQRDPWEEDIQRFLAGRNSVTTREILAECLLIEPSRRDRNMEMRVGNVLRSLSFERRQVREGSQRVWRYERTL</sequence>
<evidence type="ECO:0000313" key="1">
    <source>
        <dbReference type="EMBL" id="WAJ28025.1"/>
    </source>
</evidence>
<name>A0ACD4NN00_9HYPH</name>
<dbReference type="Proteomes" id="UP001163223">
    <property type="component" value="Chromosome"/>
</dbReference>
<protein>
    <submittedName>
        <fullName evidence="1">Virulence-associated E family protein</fullName>
    </submittedName>
</protein>
<keyword evidence="2" id="KW-1185">Reference proteome</keyword>